<evidence type="ECO:0000256" key="4">
    <source>
        <dbReference type="ARBA" id="ARBA00022833"/>
    </source>
</evidence>
<evidence type="ECO:0000256" key="5">
    <source>
        <dbReference type="ARBA" id="ARBA00024029"/>
    </source>
</evidence>
<dbReference type="InterPro" id="IPR024087">
    <property type="entry name" value="Creatininase-like_sf"/>
</dbReference>
<keyword evidence="2" id="KW-0479">Metal-binding</keyword>
<evidence type="ECO:0000256" key="2">
    <source>
        <dbReference type="ARBA" id="ARBA00022723"/>
    </source>
</evidence>
<accession>A0A1G4WZ77</accession>
<evidence type="ECO:0000313" key="7">
    <source>
        <dbReference type="Proteomes" id="UP000199707"/>
    </source>
</evidence>
<dbReference type="RefSeq" id="WP_090363802.1">
    <property type="nucleotide sequence ID" value="NZ_FMUB01000015.1"/>
</dbReference>
<sequence length="244" mass="25895">MPQWSELTRDEVGEAARAGAVAVLPVGAIEQHGSHLATGTDALLAEHTVAEAVARTGDIALPVFNYGCSLGHTEHWPGTLSLSVSALTTLMTEIGRWVYASGFRKLVVVNSHATNGPPCQSGLLTLRYELPAMRTRFVSLYDITAQANQGYLIDAEDPHANAAETSMLLHLNPALVHSERAVDEADRTIGRVLTYGMPDVTTSGVVGRPTTASVASGKELFEAIVDGVVELLGRARLETDPLTG</sequence>
<evidence type="ECO:0000313" key="6">
    <source>
        <dbReference type="EMBL" id="SCX32730.1"/>
    </source>
</evidence>
<organism evidence="6 7">
    <name type="scientific">Mycolicibacterium fluoranthenivorans</name>
    <dbReference type="NCBI Taxonomy" id="258505"/>
    <lineage>
        <taxon>Bacteria</taxon>
        <taxon>Bacillati</taxon>
        <taxon>Actinomycetota</taxon>
        <taxon>Actinomycetes</taxon>
        <taxon>Mycobacteriales</taxon>
        <taxon>Mycobacteriaceae</taxon>
        <taxon>Mycolicibacterium</taxon>
    </lineage>
</organism>
<dbReference type="Gene3D" id="3.40.50.10310">
    <property type="entry name" value="Creatininase"/>
    <property type="match status" value="1"/>
</dbReference>
<keyword evidence="3 6" id="KW-0378">Hydrolase</keyword>
<dbReference type="SUPFAM" id="SSF102215">
    <property type="entry name" value="Creatininase"/>
    <property type="match status" value="1"/>
</dbReference>
<dbReference type="InterPro" id="IPR003785">
    <property type="entry name" value="Creatininase/forma_Hydrolase"/>
</dbReference>
<dbReference type="GO" id="GO:0016811">
    <property type="term" value="F:hydrolase activity, acting on carbon-nitrogen (but not peptide) bonds, in linear amides"/>
    <property type="evidence" value="ECO:0007669"/>
    <property type="project" value="TreeGrafter"/>
</dbReference>
<dbReference type="GO" id="GO:0009231">
    <property type="term" value="P:riboflavin biosynthetic process"/>
    <property type="evidence" value="ECO:0007669"/>
    <property type="project" value="TreeGrafter"/>
</dbReference>
<dbReference type="PANTHER" id="PTHR35005:SF1">
    <property type="entry name" value="2-AMINO-5-FORMYLAMINO-6-RIBOSYLAMINOPYRIMIDIN-4(3H)-ONE 5'-MONOPHOSPHATE DEFORMYLASE"/>
    <property type="match status" value="1"/>
</dbReference>
<comment type="similarity">
    <text evidence="5">Belongs to the creatininase superfamily.</text>
</comment>
<comment type="cofactor">
    <cofactor evidence="1">
        <name>Zn(2+)</name>
        <dbReference type="ChEBI" id="CHEBI:29105"/>
    </cofactor>
</comment>
<dbReference type="GO" id="GO:0046872">
    <property type="term" value="F:metal ion binding"/>
    <property type="evidence" value="ECO:0007669"/>
    <property type="project" value="UniProtKB-KW"/>
</dbReference>
<protein>
    <submittedName>
        <fullName evidence="6">Creatinine amidohydrolase</fullName>
    </submittedName>
</protein>
<keyword evidence="4" id="KW-0862">Zinc</keyword>
<dbReference type="Pfam" id="PF02633">
    <property type="entry name" value="Creatininase"/>
    <property type="match status" value="1"/>
</dbReference>
<dbReference type="EMBL" id="FMUB01000015">
    <property type="protein sequence ID" value="SCX32730.1"/>
    <property type="molecule type" value="Genomic_DNA"/>
</dbReference>
<evidence type="ECO:0000256" key="3">
    <source>
        <dbReference type="ARBA" id="ARBA00022801"/>
    </source>
</evidence>
<dbReference type="Proteomes" id="UP000199707">
    <property type="component" value="Unassembled WGS sequence"/>
</dbReference>
<dbReference type="AlphaFoldDB" id="A0A1G4WZ77"/>
<dbReference type="PANTHER" id="PTHR35005">
    <property type="entry name" value="3-DEHYDRO-SCYLLO-INOSOSE HYDROLASE"/>
    <property type="match status" value="1"/>
</dbReference>
<evidence type="ECO:0000256" key="1">
    <source>
        <dbReference type="ARBA" id="ARBA00001947"/>
    </source>
</evidence>
<proteinExistence type="inferred from homology"/>
<reference evidence="7" key="1">
    <citation type="submission" date="2016-10" db="EMBL/GenBank/DDBJ databases">
        <authorList>
            <person name="Varghese N."/>
            <person name="Submissions S."/>
        </authorList>
    </citation>
    <scope>NUCLEOTIDE SEQUENCE [LARGE SCALE GENOMIC DNA]</scope>
    <source>
        <strain evidence="7">UNC267MFSha1.1M11</strain>
    </source>
</reference>
<dbReference type="STRING" id="1502745.SAMN02799620_05681"/>
<name>A0A1G4WZ77_9MYCO</name>
<gene>
    <name evidence="6" type="ORF">SAMN02799620_05681</name>
</gene>